<dbReference type="GO" id="GO:0016787">
    <property type="term" value="F:hydrolase activity"/>
    <property type="evidence" value="ECO:0007669"/>
    <property type="project" value="UniProtKB-KW"/>
</dbReference>
<proteinExistence type="inferred from homology"/>
<dbReference type="InterPro" id="IPR050272">
    <property type="entry name" value="Isochorismatase-like_hydrls"/>
</dbReference>
<keyword evidence="2" id="KW-0378">Hydrolase</keyword>
<feature type="domain" description="Isochorismatase-like" evidence="3">
    <location>
        <begin position="32"/>
        <end position="202"/>
    </location>
</feature>
<dbReference type="AlphaFoldDB" id="A0A1V2A7F3"/>
<dbReference type="PANTHER" id="PTHR43540">
    <property type="entry name" value="PEROXYUREIDOACRYLATE/UREIDOACRYLATE AMIDOHYDROLASE-RELATED"/>
    <property type="match status" value="1"/>
</dbReference>
<organism evidence="4 5">
    <name type="scientific">Domibacillus epiphyticus</name>
    <dbReference type="NCBI Taxonomy" id="1714355"/>
    <lineage>
        <taxon>Bacteria</taxon>
        <taxon>Bacillati</taxon>
        <taxon>Bacillota</taxon>
        <taxon>Bacilli</taxon>
        <taxon>Bacillales</taxon>
        <taxon>Bacillaceae</taxon>
        <taxon>Domibacillus</taxon>
    </lineage>
</organism>
<comment type="similarity">
    <text evidence="1">Belongs to the isochorismatase family.</text>
</comment>
<dbReference type="Pfam" id="PF00857">
    <property type="entry name" value="Isochorismatase"/>
    <property type="match status" value="1"/>
</dbReference>
<dbReference type="PANTHER" id="PTHR43540:SF1">
    <property type="entry name" value="ISOCHORISMATASE HYDROLASE"/>
    <property type="match status" value="1"/>
</dbReference>
<evidence type="ECO:0000256" key="1">
    <source>
        <dbReference type="ARBA" id="ARBA00006336"/>
    </source>
</evidence>
<dbReference type="EMBL" id="MSFI01000014">
    <property type="protein sequence ID" value="OMP66860.1"/>
    <property type="molecule type" value="Genomic_DNA"/>
</dbReference>
<name>A0A1V2A7F3_9BACI</name>
<dbReference type="Gene3D" id="3.40.50.850">
    <property type="entry name" value="Isochorismatase-like"/>
    <property type="match status" value="1"/>
</dbReference>
<comment type="caution">
    <text evidence="4">The sequence shown here is derived from an EMBL/GenBank/DDBJ whole genome shotgun (WGS) entry which is preliminary data.</text>
</comment>
<sequence>MAIWDEILGEEDKKRFLKSNMGGTRGFGKAPALLIVDMTYGFTDSKFRLGHSESGYPAVEATSRLLERSRRKMIPIFFTIPFSESHPSGIGLWKGGERKTDEENTIVTQLKPRDNEVVLQKRRPSAFFGTSLVDMLIFHGIDSLIITGLTTSGCVRASVVDAFSYNYKVIVPEECVGDRSQISHKTSLMDIHMKYGDVIKMDDIMEWMDQNLL</sequence>
<evidence type="ECO:0000256" key="2">
    <source>
        <dbReference type="ARBA" id="ARBA00022801"/>
    </source>
</evidence>
<evidence type="ECO:0000259" key="3">
    <source>
        <dbReference type="Pfam" id="PF00857"/>
    </source>
</evidence>
<dbReference type="InterPro" id="IPR036380">
    <property type="entry name" value="Isochorismatase-like_sf"/>
</dbReference>
<dbReference type="Proteomes" id="UP000188613">
    <property type="component" value="Unassembled WGS sequence"/>
</dbReference>
<evidence type="ECO:0000313" key="4">
    <source>
        <dbReference type="EMBL" id="OMP66860.1"/>
    </source>
</evidence>
<gene>
    <name evidence="4" type="ORF">BTO28_09615</name>
</gene>
<evidence type="ECO:0000313" key="5">
    <source>
        <dbReference type="Proteomes" id="UP000188613"/>
    </source>
</evidence>
<reference evidence="4 5" key="1">
    <citation type="submission" date="2016-12" db="EMBL/GenBank/DDBJ databases">
        <title>Domibacillus sp. SAB 38T whole genome sequencing.</title>
        <authorList>
            <person name="Verma A."/>
            <person name="Ojha A.K."/>
            <person name="Krishnamurthi S."/>
        </authorList>
    </citation>
    <scope>NUCLEOTIDE SEQUENCE [LARGE SCALE GENOMIC DNA]</scope>
    <source>
        <strain evidence="4 5">SAB 38</strain>
    </source>
</reference>
<dbReference type="STRING" id="1714355.BTO28_09615"/>
<keyword evidence="5" id="KW-1185">Reference proteome</keyword>
<dbReference type="SUPFAM" id="SSF52499">
    <property type="entry name" value="Isochorismatase-like hydrolases"/>
    <property type="match status" value="1"/>
</dbReference>
<accession>A0A1V2A7F3</accession>
<protein>
    <recommendedName>
        <fullName evidence="3">Isochorismatase-like domain-containing protein</fullName>
    </recommendedName>
</protein>
<dbReference type="InterPro" id="IPR000868">
    <property type="entry name" value="Isochorismatase-like_dom"/>
</dbReference>